<dbReference type="Proteomes" id="UP000002051">
    <property type="component" value="Chromosome 4"/>
</dbReference>
<reference evidence="2" key="3">
    <citation type="submission" date="2015-04" db="UniProtKB">
        <authorList>
            <consortium name="EnsemblPlants"/>
        </authorList>
    </citation>
    <scope>IDENTIFICATION</scope>
    <source>
        <strain evidence="2">cv. Jemalong A17</strain>
    </source>
</reference>
<evidence type="ECO:0000313" key="1">
    <source>
        <dbReference type="EMBL" id="AES86788.1"/>
    </source>
</evidence>
<name>G7JLV5_MEDTR</name>
<keyword evidence="3" id="KW-1185">Reference proteome</keyword>
<evidence type="ECO:0000313" key="3">
    <source>
        <dbReference type="Proteomes" id="UP000002051"/>
    </source>
</evidence>
<organism evidence="1 3">
    <name type="scientific">Medicago truncatula</name>
    <name type="common">Barrel medic</name>
    <name type="synonym">Medicago tribuloides</name>
    <dbReference type="NCBI Taxonomy" id="3880"/>
    <lineage>
        <taxon>Eukaryota</taxon>
        <taxon>Viridiplantae</taxon>
        <taxon>Streptophyta</taxon>
        <taxon>Embryophyta</taxon>
        <taxon>Tracheophyta</taxon>
        <taxon>Spermatophyta</taxon>
        <taxon>Magnoliopsida</taxon>
        <taxon>eudicotyledons</taxon>
        <taxon>Gunneridae</taxon>
        <taxon>Pentapetalae</taxon>
        <taxon>rosids</taxon>
        <taxon>fabids</taxon>
        <taxon>Fabales</taxon>
        <taxon>Fabaceae</taxon>
        <taxon>Papilionoideae</taxon>
        <taxon>50 kb inversion clade</taxon>
        <taxon>NPAAA clade</taxon>
        <taxon>Hologalegina</taxon>
        <taxon>IRL clade</taxon>
        <taxon>Trifolieae</taxon>
        <taxon>Medicago</taxon>
    </lineage>
</organism>
<gene>
    <name evidence="1" type="ordered locus">MTR_4g014850</name>
</gene>
<proteinExistence type="predicted"/>
<protein>
    <submittedName>
        <fullName evidence="1 2">Uncharacterized protein</fullName>
    </submittedName>
</protein>
<reference evidence="1 3" key="2">
    <citation type="journal article" date="2014" name="BMC Genomics">
        <title>An improved genome release (version Mt4.0) for the model legume Medicago truncatula.</title>
        <authorList>
            <person name="Tang H."/>
            <person name="Krishnakumar V."/>
            <person name="Bidwell S."/>
            <person name="Rosen B."/>
            <person name="Chan A."/>
            <person name="Zhou S."/>
            <person name="Gentzbittel L."/>
            <person name="Childs K.L."/>
            <person name="Yandell M."/>
            <person name="Gundlach H."/>
            <person name="Mayer K.F."/>
            <person name="Schwartz D.C."/>
            <person name="Town C.D."/>
        </authorList>
    </citation>
    <scope>GENOME REANNOTATION</scope>
    <source>
        <strain evidence="2 3">cv. Jemalong A17</strain>
    </source>
</reference>
<dbReference type="HOGENOM" id="CLU_2691476_0_0_1"/>
<dbReference type="PaxDb" id="3880-AES86788"/>
<sequence length="74" mass="8146">MEVTTLRPWDNISGQQGSEKLSKLWHAGLLKTIQASGELVNLIGIGNSDTLKNNSIKLYDLLKLSNSSLLIHTQ</sequence>
<dbReference type="EMBL" id="CM001220">
    <property type="protein sequence ID" value="AES86788.1"/>
    <property type="molecule type" value="Genomic_DNA"/>
</dbReference>
<dbReference type="EnsemblPlants" id="AES86788">
    <property type="protein sequence ID" value="AES86788"/>
    <property type="gene ID" value="MTR_4g014850"/>
</dbReference>
<dbReference type="AlphaFoldDB" id="G7JLV5"/>
<accession>G7JLV5</accession>
<evidence type="ECO:0000313" key="2">
    <source>
        <dbReference type="EnsemblPlants" id="AES86788"/>
    </source>
</evidence>
<reference evidence="1 3" key="1">
    <citation type="journal article" date="2011" name="Nature">
        <title>The Medicago genome provides insight into the evolution of rhizobial symbioses.</title>
        <authorList>
            <person name="Young N.D."/>
            <person name="Debelle F."/>
            <person name="Oldroyd G.E."/>
            <person name="Geurts R."/>
            <person name="Cannon S.B."/>
            <person name="Udvardi M.K."/>
            <person name="Benedito V.A."/>
            <person name="Mayer K.F."/>
            <person name="Gouzy J."/>
            <person name="Schoof H."/>
            <person name="Van de Peer Y."/>
            <person name="Proost S."/>
            <person name="Cook D.R."/>
            <person name="Meyers B.C."/>
            <person name="Spannagl M."/>
            <person name="Cheung F."/>
            <person name="De Mita S."/>
            <person name="Krishnakumar V."/>
            <person name="Gundlach H."/>
            <person name="Zhou S."/>
            <person name="Mudge J."/>
            <person name="Bharti A.K."/>
            <person name="Murray J.D."/>
            <person name="Naoumkina M.A."/>
            <person name="Rosen B."/>
            <person name="Silverstein K.A."/>
            <person name="Tang H."/>
            <person name="Rombauts S."/>
            <person name="Zhao P.X."/>
            <person name="Zhou P."/>
            <person name="Barbe V."/>
            <person name="Bardou P."/>
            <person name="Bechner M."/>
            <person name="Bellec A."/>
            <person name="Berger A."/>
            <person name="Berges H."/>
            <person name="Bidwell S."/>
            <person name="Bisseling T."/>
            <person name="Choisne N."/>
            <person name="Couloux A."/>
            <person name="Denny R."/>
            <person name="Deshpande S."/>
            <person name="Dai X."/>
            <person name="Doyle J.J."/>
            <person name="Dudez A.M."/>
            <person name="Farmer A.D."/>
            <person name="Fouteau S."/>
            <person name="Franken C."/>
            <person name="Gibelin C."/>
            <person name="Gish J."/>
            <person name="Goldstein S."/>
            <person name="Gonzalez A.J."/>
            <person name="Green P.J."/>
            <person name="Hallab A."/>
            <person name="Hartog M."/>
            <person name="Hua A."/>
            <person name="Humphray S.J."/>
            <person name="Jeong D.H."/>
            <person name="Jing Y."/>
            <person name="Jocker A."/>
            <person name="Kenton S.M."/>
            <person name="Kim D.J."/>
            <person name="Klee K."/>
            <person name="Lai H."/>
            <person name="Lang C."/>
            <person name="Lin S."/>
            <person name="Macmil S.L."/>
            <person name="Magdelenat G."/>
            <person name="Matthews L."/>
            <person name="McCorrison J."/>
            <person name="Monaghan E.L."/>
            <person name="Mun J.H."/>
            <person name="Najar F.Z."/>
            <person name="Nicholson C."/>
            <person name="Noirot C."/>
            <person name="O'Bleness M."/>
            <person name="Paule C.R."/>
            <person name="Poulain J."/>
            <person name="Prion F."/>
            <person name="Qin B."/>
            <person name="Qu C."/>
            <person name="Retzel E.F."/>
            <person name="Riddle C."/>
            <person name="Sallet E."/>
            <person name="Samain S."/>
            <person name="Samson N."/>
            <person name="Sanders I."/>
            <person name="Saurat O."/>
            <person name="Scarpelli C."/>
            <person name="Schiex T."/>
            <person name="Segurens B."/>
            <person name="Severin A.J."/>
            <person name="Sherrier D.J."/>
            <person name="Shi R."/>
            <person name="Sims S."/>
            <person name="Singer S.R."/>
            <person name="Sinharoy S."/>
            <person name="Sterck L."/>
            <person name="Viollet A."/>
            <person name="Wang B.B."/>
            <person name="Wang K."/>
            <person name="Wang M."/>
            <person name="Wang X."/>
            <person name="Warfsmann J."/>
            <person name="Weissenbach J."/>
            <person name="White D.D."/>
            <person name="White J.D."/>
            <person name="Wiley G.B."/>
            <person name="Wincker P."/>
            <person name="Xing Y."/>
            <person name="Yang L."/>
            <person name="Yao Z."/>
            <person name="Ying F."/>
            <person name="Zhai J."/>
            <person name="Zhou L."/>
            <person name="Zuber A."/>
            <person name="Denarie J."/>
            <person name="Dixon R.A."/>
            <person name="May G.D."/>
            <person name="Schwartz D.C."/>
            <person name="Rogers J."/>
            <person name="Quetier F."/>
            <person name="Town C.D."/>
            <person name="Roe B.A."/>
        </authorList>
    </citation>
    <scope>NUCLEOTIDE SEQUENCE [LARGE SCALE GENOMIC DNA]</scope>
    <source>
        <strain evidence="1">A17</strain>
        <strain evidence="2 3">cv. Jemalong A17</strain>
    </source>
</reference>